<evidence type="ECO:0000313" key="4">
    <source>
        <dbReference type="Proteomes" id="UP000316217"/>
    </source>
</evidence>
<proteinExistence type="predicted"/>
<reference evidence="2 4" key="2">
    <citation type="journal article" date="2019" name="Nat. Microbiol.">
        <title>Wide diversity of methane and short-chain alkane metabolisms in uncultured archaea.</title>
        <authorList>
            <person name="Borrel G."/>
            <person name="Adam P.S."/>
            <person name="McKay L.J."/>
            <person name="Chen L.X."/>
            <person name="Sierra-Garcia I.N."/>
            <person name="Sieber C.M."/>
            <person name="Letourneur Q."/>
            <person name="Ghozlane A."/>
            <person name="Andersen G.L."/>
            <person name="Li W.J."/>
            <person name="Hallam S.J."/>
            <person name="Muyzer G."/>
            <person name="de Oliveira V.M."/>
            <person name="Inskeep W.P."/>
            <person name="Banfield J.F."/>
            <person name="Gribaldo S."/>
        </authorList>
    </citation>
    <scope>NUCLEOTIDE SEQUENCE [LARGE SCALE GENOMIC DNA]</scope>
    <source>
        <strain evidence="2">NM4</strain>
    </source>
</reference>
<evidence type="ECO:0000313" key="3">
    <source>
        <dbReference type="Proteomes" id="UP000277582"/>
    </source>
</evidence>
<dbReference type="AlphaFoldDB" id="A0A3R9PHY5"/>
<name>A0A3R9PHY5_9CREN</name>
<evidence type="ECO:0000313" key="2">
    <source>
        <dbReference type="EMBL" id="RZN61443.1"/>
    </source>
</evidence>
<sequence length="100" mass="11635">MKDSSTKAYIMYWNLKRSDKQGLNITPLRIFGMLPRQVDAGIPASEEYLRPAENHVIPLCKAVITPISFVRSQKYCHSWIFTQEDPVKRSYLFEYAEGFC</sequence>
<gene>
    <name evidence="1" type="ORF">D6D85_07650</name>
    <name evidence="2" type="ORF">EF810_04885</name>
</gene>
<accession>A0A3R9PHY5</accession>
<dbReference type="Proteomes" id="UP000316217">
    <property type="component" value="Unassembled WGS sequence"/>
</dbReference>
<protein>
    <submittedName>
        <fullName evidence="1">Uncharacterized protein</fullName>
    </submittedName>
</protein>
<dbReference type="EMBL" id="RCOS01000087">
    <property type="protein sequence ID" value="RSN74717.1"/>
    <property type="molecule type" value="Genomic_DNA"/>
</dbReference>
<dbReference type="Proteomes" id="UP000277582">
    <property type="component" value="Unassembled WGS sequence"/>
</dbReference>
<organism evidence="1 3">
    <name type="scientific">Candidatus Methanodesulfokora washburnensis</name>
    <dbReference type="NCBI Taxonomy" id="2478471"/>
    <lineage>
        <taxon>Archaea</taxon>
        <taxon>Thermoproteota</taxon>
        <taxon>Candidatus Korarchaeia</taxon>
        <taxon>Candidatus Korarchaeia incertae sedis</taxon>
        <taxon>Candidatus Methanodesulfokora</taxon>
    </lineage>
</organism>
<dbReference type="RefSeq" id="WP_125671422.1">
    <property type="nucleotide sequence ID" value="NZ_RCOS01000087.1"/>
</dbReference>
<reference evidence="1 3" key="1">
    <citation type="submission" date="2018-10" db="EMBL/GenBank/DDBJ databases">
        <title>Co-occurring genomic capacity for anaerobic methane metabolism and dissimilatory sulfite reduction discovered in the Korarchaeota.</title>
        <authorList>
            <person name="Mckay L.J."/>
            <person name="Dlakic M."/>
            <person name="Fields M.W."/>
            <person name="Delmont T.O."/>
            <person name="Eren A.M."/>
            <person name="Jay Z.J."/>
            <person name="Klingelsmith K.B."/>
            <person name="Rusch D.B."/>
            <person name="Inskeep W.P."/>
        </authorList>
    </citation>
    <scope>NUCLEOTIDE SEQUENCE [LARGE SCALE GENOMIC DNA]</scope>
    <source>
        <strain evidence="1 3">MDKW</strain>
    </source>
</reference>
<dbReference type="EMBL" id="RXII01000074">
    <property type="protein sequence ID" value="RZN61443.1"/>
    <property type="molecule type" value="Genomic_DNA"/>
</dbReference>
<keyword evidence="3" id="KW-1185">Reference proteome</keyword>
<evidence type="ECO:0000313" key="1">
    <source>
        <dbReference type="EMBL" id="RSN74717.1"/>
    </source>
</evidence>
<comment type="caution">
    <text evidence="1">The sequence shown here is derived from an EMBL/GenBank/DDBJ whole genome shotgun (WGS) entry which is preliminary data.</text>
</comment>